<gene>
    <name evidence="1" type="ORF">Mal52_07950</name>
</gene>
<organism evidence="1 2">
    <name type="scientific">Symmachiella dynata</name>
    <dbReference type="NCBI Taxonomy" id="2527995"/>
    <lineage>
        <taxon>Bacteria</taxon>
        <taxon>Pseudomonadati</taxon>
        <taxon>Planctomycetota</taxon>
        <taxon>Planctomycetia</taxon>
        <taxon>Planctomycetales</taxon>
        <taxon>Planctomycetaceae</taxon>
        <taxon>Symmachiella</taxon>
    </lineage>
</organism>
<evidence type="ECO:0000313" key="2">
    <source>
        <dbReference type="Proteomes" id="UP000319383"/>
    </source>
</evidence>
<dbReference type="Proteomes" id="UP000319383">
    <property type="component" value="Chromosome"/>
</dbReference>
<dbReference type="EMBL" id="CP036276">
    <property type="protein sequence ID" value="QDU42339.1"/>
    <property type="molecule type" value="Genomic_DNA"/>
</dbReference>
<sequence>MSQQARTPLTTLQPARNQRAAIVCCLLAATLCLTGTGCRLWPAPDDPFGPSAKCHVNPAMEPHLLVAQVNANTEKIHGWKSTKATISGSHMLLKVKGTTVAVDGQRNFRLLAKHPLGARQVADLGSNDDHFWFWIEDPKHPDSDVIMCNHEDVAHAAHTMPIPFEPDWLMEVMGVRPIVLDNETTFVEREGYLEIYNKRISPSGQPVQKRTTINRCHANVVEHALLDAGGHVIAQANLSEYLSDPNSNAYLPGRIELIWPQSQMQLNIKLEQIEFNPATSPAQFQVPQGMPVRQIPAQGMIQRSNLQENLYEAPSAQGEYEPIQSTPYEE</sequence>
<keyword evidence="2" id="KW-1185">Reference proteome</keyword>
<dbReference type="AlphaFoldDB" id="A0A517ZIQ2"/>
<proteinExistence type="predicted"/>
<dbReference type="RefSeq" id="WP_145374401.1">
    <property type="nucleotide sequence ID" value="NZ_CP036276.1"/>
</dbReference>
<protein>
    <submittedName>
        <fullName evidence="1">Uncharacterized protein</fullName>
    </submittedName>
</protein>
<name>A0A517ZIQ2_9PLAN</name>
<dbReference type="KEGG" id="sdyn:Mal52_07950"/>
<reference evidence="1 2" key="1">
    <citation type="submission" date="2019-02" db="EMBL/GenBank/DDBJ databases">
        <title>Deep-cultivation of Planctomycetes and their phenomic and genomic characterization uncovers novel biology.</title>
        <authorList>
            <person name="Wiegand S."/>
            <person name="Jogler M."/>
            <person name="Boedeker C."/>
            <person name="Pinto D."/>
            <person name="Vollmers J."/>
            <person name="Rivas-Marin E."/>
            <person name="Kohn T."/>
            <person name="Peeters S.H."/>
            <person name="Heuer A."/>
            <person name="Rast P."/>
            <person name="Oberbeckmann S."/>
            <person name="Bunk B."/>
            <person name="Jeske O."/>
            <person name="Meyerdierks A."/>
            <person name="Storesund J.E."/>
            <person name="Kallscheuer N."/>
            <person name="Luecker S."/>
            <person name="Lage O.M."/>
            <person name="Pohl T."/>
            <person name="Merkel B.J."/>
            <person name="Hornburger P."/>
            <person name="Mueller R.-W."/>
            <person name="Bruemmer F."/>
            <person name="Labrenz M."/>
            <person name="Spormann A.M."/>
            <person name="Op den Camp H."/>
            <person name="Overmann J."/>
            <person name="Amann R."/>
            <person name="Jetten M.S.M."/>
            <person name="Mascher T."/>
            <person name="Medema M.H."/>
            <person name="Devos D.P."/>
            <person name="Kaster A.-K."/>
            <person name="Ovreas L."/>
            <person name="Rohde M."/>
            <person name="Galperin M.Y."/>
            <person name="Jogler C."/>
        </authorList>
    </citation>
    <scope>NUCLEOTIDE SEQUENCE [LARGE SCALE GENOMIC DNA]</scope>
    <source>
        <strain evidence="1 2">Mal52</strain>
    </source>
</reference>
<evidence type="ECO:0000313" key="1">
    <source>
        <dbReference type="EMBL" id="QDU42339.1"/>
    </source>
</evidence>
<accession>A0A517ZIQ2</accession>